<protein>
    <submittedName>
        <fullName evidence="1">Uncharacterized protein</fullName>
    </submittedName>
</protein>
<comment type="caution">
    <text evidence="1">The sequence shown here is derived from an EMBL/GenBank/DDBJ whole genome shotgun (WGS) entry which is preliminary data.</text>
</comment>
<dbReference type="AlphaFoldDB" id="A0A4Y2LH11"/>
<dbReference type="EMBL" id="BGPR01005762">
    <property type="protein sequence ID" value="GBN13233.1"/>
    <property type="molecule type" value="Genomic_DNA"/>
</dbReference>
<sequence>MPSSRRLFLAENGTQREGVDTFWKGILVQGELPVVMSTTETTPLAREIRFLLRHIGDGVRVHRSAGELLPDQCATDETQTGVCSIMLWESPTTTGPRA</sequence>
<gene>
    <name evidence="1" type="ORF">AVEN_85158_1</name>
</gene>
<reference evidence="1 2" key="1">
    <citation type="journal article" date="2019" name="Sci. Rep.">
        <title>Orb-weaving spider Araneus ventricosus genome elucidates the spidroin gene catalogue.</title>
        <authorList>
            <person name="Kono N."/>
            <person name="Nakamura H."/>
            <person name="Ohtoshi R."/>
            <person name="Moran D.A.P."/>
            <person name="Shinohara A."/>
            <person name="Yoshida Y."/>
            <person name="Fujiwara M."/>
            <person name="Mori M."/>
            <person name="Tomita M."/>
            <person name="Arakawa K."/>
        </authorList>
    </citation>
    <scope>NUCLEOTIDE SEQUENCE [LARGE SCALE GENOMIC DNA]</scope>
</reference>
<proteinExistence type="predicted"/>
<evidence type="ECO:0000313" key="2">
    <source>
        <dbReference type="Proteomes" id="UP000499080"/>
    </source>
</evidence>
<evidence type="ECO:0000313" key="1">
    <source>
        <dbReference type="EMBL" id="GBN13233.1"/>
    </source>
</evidence>
<accession>A0A4Y2LH11</accession>
<name>A0A4Y2LH11_ARAVE</name>
<dbReference type="Proteomes" id="UP000499080">
    <property type="component" value="Unassembled WGS sequence"/>
</dbReference>
<feature type="non-terminal residue" evidence="1">
    <location>
        <position position="98"/>
    </location>
</feature>
<keyword evidence="2" id="KW-1185">Reference proteome</keyword>
<organism evidence="1 2">
    <name type="scientific">Araneus ventricosus</name>
    <name type="common">Orbweaver spider</name>
    <name type="synonym">Epeira ventricosa</name>
    <dbReference type="NCBI Taxonomy" id="182803"/>
    <lineage>
        <taxon>Eukaryota</taxon>
        <taxon>Metazoa</taxon>
        <taxon>Ecdysozoa</taxon>
        <taxon>Arthropoda</taxon>
        <taxon>Chelicerata</taxon>
        <taxon>Arachnida</taxon>
        <taxon>Araneae</taxon>
        <taxon>Araneomorphae</taxon>
        <taxon>Entelegynae</taxon>
        <taxon>Araneoidea</taxon>
        <taxon>Araneidae</taxon>
        <taxon>Araneus</taxon>
    </lineage>
</organism>